<dbReference type="RefSeq" id="XP_013231792.1">
    <property type="nucleotide sequence ID" value="XM_013376338.1"/>
</dbReference>
<dbReference type="VEuPathDB" id="ToxoDB:ETH2_0733700"/>
<keyword evidence="2" id="KW-1185">Reference proteome</keyword>
<dbReference type="EMBL" id="HG675448">
    <property type="protein sequence ID" value="CDJ41042.1"/>
    <property type="molecule type" value="Genomic_DNA"/>
</dbReference>
<dbReference type="AlphaFoldDB" id="U6KSF5"/>
<dbReference type="GeneID" id="25256433"/>
<evidence type="ECO:0000313" key="1">
    <source>
        <dbReference type="EMBL" id="CDJ41042.1"/>
    </source>
</evidence>
<protein>
    <recommendedName>
        <fullName evidence="3">Nucleolar protein 16</fullName>
    </recommendedName>
</protein>
<reference evidence="1" key="1">
    <citation type="submission" date="2013-10" db="EMBL/GenBank/DDBJ databases">
        <title>Genomic analysis of the causative agents of coccidiosis in chickens.</title>
        <authorList>
            <person name="Reid A.J."/>
            <person name="Blake D."/>
            <person name="Billington K."/>
            <person name="Browne H."/>
            <person name="Dunn M."/>
            <person name="Hung S."/>
            <person name="Kawahara F."/>
            <person name="Miranda-Saavedra D."/>
            <person name="Mourier T."/>
            <person name="Nagra H."/>
            <person name="Otto T.D."/>
            <person name="Rawlings N."/>
            <person name="Sanchez A."/>
            <person name="Sanders M."/>
            <person name="Subramaniam C."/>
            <person name="Tay Y."/>
            <person name="Dear P."/>
            <person name="Doerig C."/>
            <person name="Gruber A."/>
            <person name="Parkinson J."/>
            <person name="Shirley M."/>
            <person name="Wan K.L."/>
            <person name="Berriman M."/>
            <person name="Tomley F."/>
            <person name="Pain A."/>
        </authorList>
    </citation>
    <scope>NUCLEOTIDE SEQUENCE [LARGE SCALE GENOMIC DNA]</scope>
    <source>
        <strain evidence="1">Houghton</strain>
    </source>
</reference>
<accession>U6KSF5</accession>
<reference evidence="1" key="2">
    <citation type="submission" date="2013-10" db="EMBL/GenBank/DDBJ databases">
        <authorList>
            <person name="Aslett M."/>
        </authorList>
    </citation>
    <scope>NUCLEOTIDE SEQUENCE [LARGE SCALE GENOMIC DNA]</scope>
    <source>
        <strain evidence="1">Houghton</strain>
    </source>
</reference>
<dbReference type="Proteomes" id="UP000030747">
    <property type="component" value="Unassembled WGS sequence"/>
</dbReference>
<evidence type="ECO:0008006" key="3">
    <source>
        <dbReference type="Google" id="ProtNLM"/>
    </source>
</evidence>
<evidence type="ECO:0000313" key="2">
    <source>
        <dbReference type="Proteomes" id="UP000030747"/>
    </source>
</evidence>
<sequence>MKRTRKRVLRVQSRRPKSARRGFYDLKKNCLDPILKKNYKNDKTLIQNKQLVDLKQHLHLLADDLQLRTPSPHKRLNEMETKIISKLVEKYKEDYV</sequence>
<name>U6KSF5_EIMTE</name>
<gene>
    <name evidence="1" type="ORF">ETH_00036960</name>
</gene>
<dbReference type="OrthoDB" id="285729at2759"/>
<dbReference type="VEuPathDB" id="ToxoDB:ETH_00036960"/>
<feature type="non-terminal residue" evidence="1">
    <location>
        <position position="96"/>
    </location>
</feature>
<proteinExistence type="predicted"/>
<organism evidence="1 2">
    <name type="scientific">Eimeria tenella</name>
    <name type="common">Coccidian parasite</name>
    <dbReference type="NCBI Taxonomy" id="5802"/>
    <lineage>
        <taxon>Eukaryota</taxon>
        <taxon>Sar</taxon>
        <taxon>Alveolata</taxon>
        <taxon>Apicomplexa</taxon>
        <taxon>Conoidasida</taxon>
        <taxon>Coccidia</taxon>
        <taxon>Eucoccidiorida</taxon>
        <taxon>Eimeriorina</taxon>
        <taxon>Eimeriidae</taxon>
        <taxon>Eimeria</taxon>
    </lineage>
</organism>